<feature type="region of interest" description="Disordered" evidence="1">
    <location>
        <begin position="43"/>
        <end position="98"/>
    </location>
</feature>
<gene>
    <name evidence="2" type="ORF">O181_105578</name>
</gene>
<evidence type="ECO:0000313" key="2">
    <source>
        <dbReference type="EMBL" id="MBW0565863.1"/>
    </source>
</evidence>
<organism evidence="2 3">
    <name type="scientific">Austropuccinia psidii MF-1</name>
    <dbReference type="NCBI Taxonomy" id="1389203"/>
    <lineage>
        <taxon>Eukaryota</taxon>
        <taxon>Fungi</taxon>
        <taxon>Dikarya</taxon>
        <taxon>Basidiomycota</taxon>
        <taxon>Pucciniomycotina</taxon>
        <taxon>Pucciniomycetes</taxon>
        <taxon>Pucciniales</taxon>
        <taxon>Sphaerophragmiaceae</taxon>
        <taxon>Austropuccinia</taxon>
    </lineage>
</organism>
<protein>
    <submittedName>
        <fullName evidence="2">Uncharacterized protein</fullName>
    </submittedName>
</protein>
<accession>A0A9Q3PL49</accession>
<name>A0A9Q3PL49_9BASI</name>
<sequence>MEDSEDLREIWWFKMKMILMLKSVIELDGEELEMTTPIQKRRIQSTSLSQVQASTTTNEVIRPPQPPQPPIRSTTRPSTLASTSTNIKPPVASPSRDPMFPDPESIFENHHRWNITGNFTDHKKVFVDTAMKSALLGETTIALAKEAVGYEDALAVKLRESLKKF</sequence>
<proteinExistence type="predicted"/>
<keyword evidence="3" id="KW-1185">Reference proteome</keyword>
<dbReference type="EMBL" id="AVOT02078145">
    <property type="protein sequence ID" value="MBW0565863.1"/>
    <property type="molecule type" value="Genomic_DNA"/>
</dbReference>
<evidence type="ECO:0000256" key="1">
    <source>
        <dbReference type="SAM" id="MobiDB-lite"/>
    </source>
</evidence>
<evidence type="ECO:0000313" key="3">
    <source>
        <dbReference type="Proteomes" id="UP000765509"/>
    </source>
</evidence>
<comment type="caution">
    <text evidence="2">The sequence shown here is derived from an EMBL/GenBank/DDBJ whole genome shotgun (WGS) entry which is preliminary data.</text>
</comment>
<dbReference type="Proteomes" id="UP000765509">
    <property type="component" value="Unassembled WGS sequence"/>
</dbReference>
<reference evidence="2" key="1">
    <citation type="submission" date="2021-03" db="EMBL/GenBank/DDBJ databases">
        <title>Draft genome sequence of rust myrtle Austropuccinia psidii MF-1, a brazilian biotype.</title>
        <authorList>
            <person name="Quecine M.C."/>
            <person name="Pachon D.M.R."/>
            <person name="Bonatelli M.L."/>
            <person name="Correr F.H."/>
            <person name="Franceschini L.M."/>
            <person name="Leite T.F."/>
            <person name="Margarido G.R.A."/>
            <person name="Almeida C.A."/>
            <person name="Ferrarezi J.A."/>
            <person name="Labate C.A."/>
        </authorList>
    </citation>
    <scope>NUCLEOTIDE SEQUENCE</scope>
    <source>
        <strain evidence="2">MF-1</strain>
    </source>
</reference>
<dbReference type="AlphaFoldDB" id="A0A9Q3PL49"/>
<feature type="compositionally biased region" description="Polar residues" evidence="1">
    <location>
        <begin position="44"/>
        <end position="59"/>
    </location>
</feature>